<feature type="transmembrane region" description="Helical" evidence="1">
    <location>
        <begin position="283"/>
        <end position="305"/>
    </location>
</feature>
<dbReference type="AlphaFoldDB" id="A0A413NQD0"/>
<feature type="transmembrane region" description="Helical" evidence="1">
    <location>
        <begin position="93"/>
        <end position="110"/>
    </location>
</feature>
<keyword evidence="1" id="KW-0812">Transmembrane</keyword>
<dbReference type="InterPro" id="IPR002656">
    <property type="entry name" value="Acyl_transf_3_dom"/>
</dbReference>
<organism evidence="4 5">
    <name type="scientific">Bacteroides uniformis</name>
    <dbReference type="NCBI Taxonomy" id="820"/>
    <lineage>
        <taxon>Bacteria</taxon>
        <taxon>Pseudomonadati</taxon>
        <taxon>Bacteroidota</taxon>
        <taxon>Bacteroidia</taxon>
        <taxon>Bacteroidales</taxon>
        <taxon>Bacteroidaceae</taxon>
        <taxon>Bacteroides</taxon>
    </lineage>
</organism>
<keyword evidence="1" id="KW-1133">Transmembrane helix</keyword>
<dbReference type="Pfam" id="PF01757">
    <property type="entry name" value="Acyl_transf_3"/>
    <property type="match status" value="1"/>
</dbReference>
<comment type="caution">
    <text evidence="4">The sequence shown here is derived from an EMBL/GenBank/DDBJ whole genome shotgun (WGS) entry which is preliminary data.</text>
</comment>
<feature type="transmembrane region" description="Helical" evidence="1">
    <location>
        <begin position="317"/>
        <end position="338"/>
    </location>
</feature>
<evidence type="ECO:0000256" key="1">
    <source>
        <dbReference type="SAM" id="Phobius"/>
    </source>
</evidence>
<feature type="transmembrane region" description="Helical" evidence="1">
    <location>
        <begin position="48"/>
        <end position="72"/>
    </location>
</feature>
<protein>
    <submittedName>
        <fullName evidence="3">Acyltransferase</fullName>
    </submittedName>
</protein>
<name>A0A413NQD0_BACUN</name>
<evidence type="ECO:0000313" key="3">
    <source>
        <dbReference type="EMBL" id="KAB4185463.1"/>
    </source>
</evidence>
<keyword evidence="3" id="KW-0808">Transferase</keyword>
<sequence length="348" mass="41148">MLKNKKNYFVDVVIIRLSLIFLLVFYHSFAIYSRNWSSPFSFVPDISIYYWLSVCTHGFQLEAMTFISGLLLGYTIKRHPERLSFHGCVIKKIKRILLPCFIFSFIYFLIFNEKDMAWYESMYEIIIGCGHLWYLPMIFWCFVLLYYIEAYSSRSSIKLWLPISFLFCLLPLSGFLPLRIGYTTNFFIYFYIGYVLMKYNLIKSKKLKISYCFWGMLTYFFIGIILKEWVMRYEPASLIMHGVQILLMRLFHLVGALSMIVVFYIVSNIALVSNYIAKHPCFVILSGYCYGVYIYQQFILLLIYFYTNIPEMLGPIVLPWVACAVTIILSLLMCHLTLKTRFGRFLIG</sequence>
<feature type="transmembrane region" description="Helical" evidence="1">
    <location>
        <begin position="159"/>
        <end position="180"/>
    </location>
</feature>
<keyword evidence="3" id="KW-0012">Acyltransferase</keyword>
<dbReference type="EMBL" id="WCUA01000009">
    <property type="protein sequence ID" value="KAB4185463.1"/>
    <property type="molecule type" value="Genomic_DNA"/>
</dbReference>
<evidence type="ECO:0000313" key="6">
    <source>
        <dbReference type="Proteomes" id="UP000442334"/>
    </source>
</evidence>
<reference evidence="3 6" key="2">
    <citation type="journal article" date="2019" name="Nat. Med.">
        <title>A library of human gut bacterial isolates paired with longitudinal multiomics data enables mechanistic microbiome research.</title>
        <authorList>
            <person name="Poyet M."/>
            <person name="Groussin M."/>
            <person name="Gibbons S.M."/>
            <person name="Avila-Pacheco J."/>
            <person name="Jiang X."/>
            <person name="Kearney S.M."/>
            <person name="Perrotta A.R."/>
            <person name="Berdy B."/>
            <person name="Zhao S."/>
            <person name="Lieberman T.D."/>
            <person name="Swanson P.K."/>
            <person name="Smith M."/>
            <person name="Roesemann S."/>
            <person name="Alexander J.E."/>
            <person name="Rich S.A."/>
            <person name="Livny J."/>
            <person name="Vlamakis H."/>
            <person name="Clish C."/>
            <person name="Bullock K."/>
            <person name="Deik A."/>
            <person name="Scott J."/>
            <person name="Pierce K.A."/>
            <person name="Xavier R.J."/>
            <person name="Alm E.J."/>
        </authorList>
    </citation>
    <scope>NUCLEOTIDE SEQUENCE [LARGE SCALE GENOMIC DNA]</scope>
    <source>
        <strain evidence="3 6">BIOML-A21</strain>
    </source>
</reference>
<evidence type="ECO:0000313" key="5">
    <source>
        <dbReference type="Proteomes" id="UP000283684"/>
    </source>
</evidence>
<evidence type="ECO:0000259" key="2">
    <source>
        <dbReference type="Pfam" id="PF01757"/>
    </source>
</evidence>
<feature type="transmembrane region" description="Helical" evidence="1">
    <location>
        <begin position="7"/>
        <end position="28"/>
    </location>
</feature>
<keyword evidence="1" id="KW-0472">Membrane</keyword>
<proteinExistence type="predicted"/>
<feature type="transmembrane region" description="Helical" evidence="1">
    <location>
        <begin position="186"/>
        <end position="202"/>
    </location>
</feature>
<dbReference type="Proteomes" id="UP000442334">
    <property type="component" value="Unassembled WGS sequence"/>
</dbReference>
<gene>
    <name evidence="4" type="ORF">DW988_02955</name>
    <name evidence="3" type="ORF">GAQ34_10455</name>
</gene>
<dbReference type="Proteomes" id="UP000283684">
    <property type="component" value="Unassembled WGS sequence"/>
</dbReference>
<feature type="domain" description="Acyltransferase 3" evidence="2">
    <location>
        <begin position="14"/>
        <end position="333"/>
    </location>
</feature>
<reference evidence="4 5" key="1">
    <citation type="submission" date="2018-08" db="EMBL/GenBank/DDBJ databases">
        <title>A genome reference for cultivated species of the human gut microbiota.</title>
        <authorList>
            <person name="Zou Y."/>
            <person name="Xue W."/>
            <person name="Luo G."/>
        </authorList>
    </citation>
    <scope>NUCLEOTIDE SEQUENCE [LARGE SCALE GENOMIC DNA]</scope>
    <source>
        <strain evidence="4 5">AM50-4</strain>
    </source>
</reference>
<feature type="transmembrane region" description="Helical" evidence="1">
    <location>
        <begin position="209"/>
        <end position="230"/>
    </location>
</feature>
<dbReference type="EMBL" id="QSEE01000002">
    <property type="protein sequence ID" value="RGZ50821.1"/>
    <property type="molecule type" value="Genomic_DNA"/>
</dbReference>
<dbReference type="RefSeq" id="WP_117958643.1">
    <property type="nucleotide sequence ID" value="NZ_CAXSUA010000006.1"/>
</dbReference>
<evidence type="ECO:0000313" key="4">
    <source>
        <dbReference type="EMBL" id="RGZ50821.1"/>
    </source>
</evidence>
<dbReference type="GO" id="GO:0016747">
    <property type="term" value="F:acyltransferase activity, transferring groups other than amino-acyl groups"/>
    <property type="evidence" value="ECO:0007669"/>
    <property type="project" value="InterPro"/>
</dbReference>
<feature type="transmembrane region" description="Helical" evidence="1">
    <location>
        <begin position="250"/>
        <end position="271"/>
    </location>
</feature>
<feature type="transmembrane region" description="Helical" evidence="1">
    <location>
        <begin position="122"/>
        <end position="147"/>
    </location>
</feature>
<accession>A0A413NQD0</accession>